<evidence type="ECO:0008006" key="3">
    <source>
        <dbReference type="Google" id="ProtNLM"/>
    </source>
</evidence>
<dbReference type="Proteomes" id="UP000199205">
    <property type="component" value="Unassembled WGS sequence"/>
</dbReference>
<evidence type="ECO:0000313" key="2">
    <source>
        <dbReference type="Proteomes" id="UP000199205"/>
    </source>
</evidence>
<organism evidence="1 2">
    <name type="scientific">Rhizobium lusitanum</name>
    <dbReference type="NCBI Taxonomy" id="293958"/>
    <lineage>
        <taxon>Bacteria</taxon>
        <taxon>Pseudomonadati</taxon>
        <taxon>Pseudomonadota</taxon>
        <taxon>Alphaproteobacteria</taxon>
        <taxon>Hyphomicrobiales</taxon>
        <taxon>Rhizobiaceae</taxon>
        <taxon>Rhizobium/Agrobacterium group</taxon>
        <taxon>Rhizobium</taxon>
    </lineage>
</organism>
<gene>
    <name evidence="1" type="ORF">GA0061101_106154</name>
</gene>
<evidence type="ECO:0000313" key="1">
    <source>
        <dbReference type="EMBL" id="SCB30762.1"/>
    </source>
</evidence>
<dbReference type="EMBL" id="FMAF01000006">
    <property type="protein sequence ID" value="SCB30762.1"/>
    <property type="molecule type" value="Genomic_DNA"/>
</dbReference>
<protein>
    <recommendedName>
        <fullName evidence="3">NUMOD4 domain-containing protein</fullName>
    </recommendedName>
</protein>
<name>A0A1C3VSL7_9HYPH</name>
<proteinExistence type="predicted"/>
<dbReference type="OrthoDB" id="9256043at2"/>
<reference evidence="1 2" key="1">
    <citation type="submission" date="2016-08" db="EMBL/GenBank/DDBJ databases">
        <authorList>
            <person name="Seilhamer J.J."/>
        </authorList>
    </citation>
    <scope>NUCLEOTIDE SEQUENCE [LARGE SCALE GENOMIC DNA]</scope>
    <source>
        <strain evidence="1 2">P1-7</strain>
    </source>
</reference>
<sequence>MSEIKIGQVWQEIDPRFPNMPPKTVVGFEEGKVLLSTGGLFGKRKTKAKPERFNGKRGGYRLIKDTEGAV</sequence>
<dbReference type="AlphaFoldDB" id="A0A1C3VSL7"/>
<accession>A0A1C3VSL7</accession>
<dbReference type="RefSeq" id="WP_092574085.1">
    <property type="nucleotide sequence ID" value="NZ_FMAF01000006.1"/>
</dbReference>